<dbReference type="RefSeq" id="WP_126274999.1">
    <property type="nucleotide sequence ID" value="NZ_CP034463.1"/>
</dbReference>
<feature type="transmembrane region" description="Helical" evidence="1">
    <location>
        <begin position="196"/>
        <end position="219"/>
    </location>
</feature>
<feature type="transmembrane region" description="Helical" evidence="1">
    <location>
        <begin position="250"/>
        <end position="271"/>
    </location>
</feature>
<evidence type="ECO:0000313" key="2">
    <source>
        <dbReference type="EMBL" id="AZP21144.1"/>
    </source>
</evidence>
<feature type="transmembrane region" description="Helical" evidence="1">
    <location>
        <begin position="283"/>
        <end position="303"/>
    </location>
</feature>
<feature type="transmembrane region" description="Helical" evidence="1">
    <location>
        <begin position="225"/>
        <end position="243"/>
    </location>
</feature>
<sequence length="514" mass="56193">MTPEALGPFNRRVRLVVEVRDDQDERELAGRLFEAQGWGVRPVRDSDAVTPDDGYTAFIVEIPVHGSRWTARGAAVERLTSLADRRKVDVWVRETKLVPLKPAVPHTTYHVHHKVPEGAGPVLRRLAEQWIAVGGWDVRHTLHLRGEPGDDQRERALAELEARNIGGRPFDREVHDVRVAMGPASNETSADPRRRALTVGVVITVALACLASGIVLGAFSTPWRWAALLPPAGLAWPVGAWLTSNAPRPWPVRLGCGAVFMAALTFGGYLWVSSQEASLSQQFVWLLVTLGIGFVALGLWYALSASWFSRNVQWFLPVLAAPLPFVVPWVGAFLHAVYLEDMFGIPADSVHVGFFWQYAVALKPLAVAVACVLTALAVGGWARHFNVAPSVSGFFRLMLVLAGLVAVLTTVTLSLHTTEKAADRAMNAAAEGRRPPAYYGLQPELVCIHPLARRIPVINGPAPTTHPVLSFQASGDTLWLWDPSPSHGDDTTRHALRLRAEDVTLTAATGRHCR</sequence>
<gene>
    <name evidence="2" type="ORF">EJC51_36785</name>
</gene>
<feature type="transmembrane region" description="Helical" evidence="1">
    <location>
        <begin position="394"/>
        <end position="415"/>
    </location>
</feature>
<protein>
    <submittedName>
        <fullName evidence="2">Uncharacterized protein</fullName>
    </submittedName>
</protein>
<keyword evidence="1" id="KW-1133">Transmembrane helix</keyword>
<evidence type="ECO:0000313" key="3">
    <source>
        <dbReference type="Proteomes" id="UP000280197"/>
    </source>
</evidence>
<name>A0A3S9I9W0_9ACTN</name>
<keyword evidence="1" id="KW-0472">Membrane</keyword>
<evidence type="ECO:0000256" key="1">
    <source>
        <dbReference type="SAM" id="Phobius"/>
    </source>
</evidence>
<dbReference type="Proteomes" id="UP000280197">
    <property type="component" value="Chromosome"/>
</dbReference>
<reference evidence="2 3" key="1">
    <citation type="submission" date="2018-12" db="EMBL/GenBank/DDBJ databases">
        <authorList>
            <person name="Li K."/>
        </authorList>
    </citation>
    <scope>NUCLEOTIDE SEQUENCE [LARGE SCALE GENOMIC DNA]</scope>
    <source>
        <strain evidence="3">CR22</strain>
    </source>
</reference>
<keyword evidence="3" id="KW-1185">Reference proteome</keyword>
<feature type="transmembrane region" description="Helical" evidence="1">
    <location>
        <begin position="358"/>
        <end position="382"/>
    </location>
</feature>
<feature type="transmembrane region" description="Helical" evidence="1">
    <location>
        <begin position="315"/>
        <end position="338"/>
    </location>
</feature>
<dbReference type="EMBL" id="CP034463">
    <property type="protein sequence ID" value="AZP21144.1"/>
    <property type="molecule type" value="Genomic_DNA"/>
</dbReference>
<keyword evidence="1" id="KW-0812">Transmembrane</keyword>
<organism evidence="2 3">
    <name type="scientific">Streptomyces aquilus</name>
    <dbReference type="NCBI Taxonomy" id="2548456"/>
    <lineage>
        <taxon>Bacteria</taxon>
        <taxon>Bacillati</taxon>
        <taxon>Actinomycetota</taxon>
        <taxon>Actinomycetes</taxon>
        <taxon>Kitasatosporales</taxon>
        <taxon>Streptomycetaceae</taxon>
        <taxon>Streptomyces</taxon>
    </lineage>
</organism>
<proteinExistence type="predicted"/>
<dbReference type="KEGG" id="saqu:EJC51_36785"/>
<dbReference type="AlphaFoldDB" id="A0A3S9I9W0"/>
<accession>A0A3S9I9W0</accession>